<dbReference type="InterPro" id="IPR052155">
    <property type="entry name" value="Biofilm_reg_signaling"/>
</dbReference>
<dbReference type="Pfam" id="PF00563">
    <property type="entry name" value="EAL"/>
    <property type="match status" value="1"/>
</dbReference>
<dbReference type="SUPFAM" id="SSF55073">
    <property type="entry name" value="Nucleotide cyclase"/>
    <property type="match status" value="1"/>
</dbReference>
<dbReference type="InterPro" id="IPR029787">
    <property type="entry name" value="Nucleotide_cyclase"/>
</dbReference>
<dbReference type="PANTHER" id="PTHR44757">
    <property type="entry name" value="DIGUANYLATE CYCLASE DGCP"/>
    <property type="match status" value="1"/>
</dbReference>
<feature type="compositionally biased region" description="Polar residues" evidence="1">
    <location>
        <begin position="1"/>
        <end position="13"/>
    </location>
</feature>
<dbReference type="PROSITE" id="PS50883">
    <property type="entry name" value="EAL"/>
    <property type="match status" value="1"/>
</dbReference>
<dbReference type="PANTHER" id="PTHR44757:SF2">
    <property type="entry name" value="BIOFILM ARCHITECTURE MAINTENANCE PROTEIN MBAA"/>
    <property type="match status" value="1"/>
</dbReference>
<feature type="domain" description="PAS" evidence="2">
    <location>
        <begin position="166"/>
        <end position="217"/>
    </location>
</feature>
<protein>
    <submittedName>
        <fullName evidence="5">Uncharacterized protein</fullName>
    </submittedName>
</protein>
<organism evidence="6">
    <name type="scientific">Wolinella succinogenes (strain ATCC 29543 / DSM 1740 / CCUG 13145 / JCM 31913 / LMG 7466 / NCTC 11488 / FDC 602W)</name>
    <name type="common">Vibrio succinogenes</name>
    <dbReference type="NCBI Taxonomy" id="273121"/>
    <lineage>
        <taxon>Bacteria</taxon>
        <taxon>Pseudomonadati</taxon>
        <taxon>Campylobacterota</taxon>
        <taxon>Epsilonproteobacteria</taxon>
        <taxon>Campylobacterales</taxon>
        <taxon>Helicobacteraceae</taxon>
        <taxon>Wolinella</taxon>
    </lineage>
</organism>
<evidence type="ECO:0000259" key="2">
    <source>
        <dbReference type="PROSITE" id="PS50112"/>
    </source>
</evidence>
<dbReference type="InterPro" id="IPR000160">
    <property type="entry name" value="GGDEF_dom"/>
</dbReference>
<dbReference type="STRING" id="273121.WS0940"/>
<dbReference type="NCBIfam" id="TIGR00229">
    <property type="entry name" value="sensory_box"/>
    <property type="match status" value="1"/>
</dbReference>
<keyword evidence="6" id="KW-1185">Reference proteome</keyword>
<dbReference type="SMART" id="SM00052">
    <property type="entry name" value="EAL"/>
    <property type="match status" value="1"/>
</dbReference>
<dbReference type="NCBIfam" id="TIGR00254">
    <property type="entry name" value="GGDEF"/>
    <property type="match status" value="1"/>
</dbReference>
<dbReference type="InterPro" id="IPR001633">
    <property type="entry name" value="EAL_dom"/>
</dbReference>
<dbReference type="InterPro" id="IPR000014">
    <property type="entry name" value="PAS"/>
</dbReference>
<dbReference type="InterPro" id="IPR035965">
    <property type="entry name" value="PAS-like_dom_sf"/>
</dbReference>
<dbReference type="HOGENOM" id="CLU_000445_70_20_7"/>
<dbReference type="KEGG" id="wsu:WS0940"/>
<name>Q7MRY3_WOLSU</name>
<gene>
    <name evidence="5" type="ordered locus">WS0940</name>
</gene>
<dbReference type="Proteomes" id="UP000000422">
    <property type="component" value="Chromosome"/>
</dbReference>
<dbReference type="eggNOG" id="COG5001">
    <property type="taxonomic scope" value="Bacteria"/>
</dbReference>
<reference evidence="5 6" key="1">
    <citation type="journal article" date="2003" name="Proc. Natl. Acad. Sci. U.S.A.">
        <title>Complete genome sequence and analysis of Wolinella succinogenes.</title>
        <authorList>
            <person name="Baar C."/>
            <person name="Eppinger M."/>
            <person name="Raddatz G."/>
            <person name="Simon JM."/>
            <person name="Lanz C."/>
            <person name="Klimmek O."/>
            <person name="Nandakumar R."/>
            <person name="Gross R."/>
            <person name="Rosinus A."/>
            <person name="Keller H."/>
            <person name="Jagtap P."/>
            <person name="Linke B."/>
            <person name="Meyer F."/>
            <person name="Lederer H."/>
            <person name="Schuster S.C."/>
        </authorList>
    </citation>
    <scope>NUCLEOTIDE SEQUENCE [LARGE SCALE GENOMIC DNA]</scope>
    <source>
        <strain evidence="6">ATCC 29543 / DSM 1740 / CCUG 13145 / JCM 31913 / LMG 7466 / NCTC 11488 / FDC 602W</strain>
    </source>
</reference>
<feature type="region of interest" description="Disordered" evidence="1">
    <location>
        <begin position="1"/>
        <end position="42"/>
    </location>
</feature>
<dbReference type="EMBL" id="BX571659">
    <property type="protein sequence ID" value="CAE10044.1"/>
    <property type="molecule type" value="Genomic_DNA"/>
</dbReference>
<evidence type="ECO:0000313" key="5">
    <source>
        <dbReference type="EMBL" id="CAE10044.1"/>
    </source>
</evidence>
<dbReference type="InterPro" id="IPR043128">
    <property type="entry name" value="Rev_trsase/Diguanyl_cyclase"/>
</dbReference>
<dbReference type="Gene3D" id="3.20.20.450">
    <property type="entry name" value="EAL domain"/>
    <property type="match status" value="1"/>
</dbReference>
<dbReference type="Pfam" id="PF00990">
    <property type="entry name" value="GGDEF"/>
    <property type="match status" value="1"/>
</dbReference>
<proteinExistence type="predicted"/>
<dbReference type="CDD" id="cd00130">
    <property type="entry name" value="PAS"/>
    <property type="match status" value="1"/>
</dbReference>
<evidence type="ECO:0000256" key="1">
    <source>
        <dbReference type="SAM" id="MobiDB-lite"/>
    </source>
</evidence>
<feature type="domain" description="GGDEF" evidence="4">
    <location>
        <begin position="317"/>
        <end position="455"/>
    </location>
</feature>
<evidence type="ECO:0000259" key="3">
    <source>
        <dbReference type="PROSITE" id="PS50883"/>
    </source>
</evidence>
<evidence type="ECO:0000259" key="4">
    <source>
        <dbReference type="PROSITE" id="PS50887"/>
    </source>
</evidence>
<dbReference type="PROSITE" id="PS50887">
    <property type="entry name" value="GGDEF"/>
    <property type="match status" value="1"/>
</dbReference>
<dbReference type="SMART" id="SM00091">
    <property type="entry name" value="PAS"/>
    <property type="match status" value="2"/>
</dbReference>
<dbReference type="Pfam" id="PF13426">
    <property type="entry name" value="PAS_9"/>
    <property type="match status" value="2"/>
</dbReference>
<dbReference type="Gene3D" id="3.30.450.20">
    <property type="entry name" value="PAS domain"/>
    <property type="match status" value="2"/>
</dbReference>
<evidence type="ECO:0000313" key="6">
    <source>
        <dbReference type="Proteomes" id="UP000000422"/>
    </source>
</evidence>
<dbReference type="AlphaFoldDB" id="Q7MRY3"/>
<dbReference type="PROSITE" id="PS50112">
    <property type="entry name" value="PAS"/>
    <property type="match status" value="1"/>
</dbReference>
<feature type="domain" description="EAL" evidence="3">
    <location>
        <begin position="464"/>
        <end position="713"/>
    </location>
</feature>
<dbReference type="InterPro" id="IPR035919">
    <property type="entry name" value="EAL_sf"/>
</dbReference>
<accession>Q7MRY3</accession>
<feature type="compositionally biased region" description="Basic and acidic residues" evidence="1">
    <location>
        <begin position="14"/>
        <end position="40"/>
    </location>
</feature>
<dbReference type="SMART" id="SM00267">
    <property type="entry name" value="GGDEF"/>
    <property type="match status" value="1"/>
</dbReference>
<dbReference type="CDD" id="cd01949">
    <property type="entry name" value="GGDEF"/>
    <property type="match status" value="1"/>
</dbReference>
<sequence length="713" mass="81912">MQRNRPNDQSASQNRREGSRLSMDKLQHSNREIESLKPPETEIQTPEEILKAILDESRVMIHVIDPRTFEILYANRAMRQEFSDIIGRPCFEAIHNRSIPCGHCMQLPFSKSTQHEHINLNNGRIYLLHSHSGQWSDGRKVKFQIAIDVTEQRLSPEGIMLEQNQMLEVIKALLDATIEGLFIFDRNQKCVYANHIALNLFGYTLEEVHSKSILDFIALGFRNKVKRFSQNRDQPPYEVLGIKNDGSLFPIMIRGKAIELGEEKFRLSAVIDITKMREKENELFQIKRYDSLTSLPNRRFLEDLLKKSLHTSHQNGCYRALLFIGVDRFKLFNDSKGHSFGDQLLYEIAQRLKAATASMGALARFGGDEFTLLLEDGSKSEEQIRRSARQSAESISKLLQAPFVLLGQSISITASIGIISFKETARSPRTLIKYATSAMHHAKKKGCNTICFFEPLLQRRFEERLELQEDLRDAIDKEQLELFYQKQMRVNEQAECMGAEALLRWKHPARGFISPLEFIPLAEEGGYIHLLGEWVLKHALQKLQKWQKDPQKSHWRLSINISAKEFEREDFISNVQKNFNQTPCPPHRLCIELTEGILIQDPEKSIQKILALASMGILFSIDDFGTGYSSLQYLKKLPIQELKIDRCFIQNILEDEQDQILVDTMIGIGKKFNLNVVAEGVETQEQLKKLQSMGCELFQGFLFSKPSPVLSAE</sequence>
<dbReference type="SUPFAM" id="SSF141868">
    <property type="entry name" value="EAL domain-like"/>
    <property type="match status" value="1"/>
</dbReference>
<dbReference type="Gene3D" id="3.30.70.270">
    <property type="match status" value="1"/>
</dbReference>
<dbReference type="CDD" id="cd01948">
    <property type="entry name" value="EAL"/>
    <property type="match status" value="1"/>
</dbReference>
<dbReference type="SUPFAM" id="SSF55785">
    <property type="entry name" value="PYP-like sensor domain (PAS domain)"/>
    <property type="match status" value="2"/>
</dbReference>